<dbReference type="AlphaFoldDB" id="A0A4P9UJP9"/>
<organism evidence="6 7">
    <name type="scientific">Methylotuvimicrobium buryatense</name>
    <name type="common">Methylomicrobium buryatense</name>
    <dbReference type="NCBI Taxonomy" id="95641"/>
    <lineage>
        <taxon>Bacteria</taxon>
        <taxon>Pseudomonadati</taxon>
        <taxon>Pseudomonadota</taxon>
        <taxon>Gammaproteobacteria</taxon>
        <taxon>Methylococcales</taxon>
        <taxon>Methylococcaceae</taxon>
        <taxon>Methylotuvimicrobium</taxon>
    </lineage>
</organism>
<evidence type="ECO:0000256" key="4">
    <source>
        <dbReference type="HAMAP-Rule" id="MF_01914"/>
    </source>
</evidence>
<gene>
    <name evidence="4 6" type="primary">lptA</name>
    <name evidence="6" type="ORF">EQU24_03180</name>
</gene>
<dbReference type="InterPro" id="IPR052037">
    <property type="entry name" value="LPS_export_LptA"/>
</dbReference>
<dbReference type="InterPro" id="IPR014340">
    <property type="entry name" value="LptA"/>
</dbReference>
<sequence precursor="true">MRQNNHKKTCCGVVFSILIAYSSSGLALKSDADQPIYIDSNAATYDDNAGVSIYTGNVISTQGSLKVWSDKLVVYFKDGDVDKLVATGKPARFQQTPDSGGDITGKALTGEYYPKQNLLILIKEAVVWQEGNTYASDIIRYDSRNSIVKAGDQESDAKRVRVILKPKTEK</sequence>
<evidence type="ECO:0000256" key="1">
    <source>
        <dbReference type="ARBA" id="ARBA00022448"/>
    </source>
</evidence>
<dbReference type="HAMAP" id="MF_01914">
    <property type="entry name" value="LPS_assembly_LptA"/>
    <property type="match status" value="1"/>
</dbReference>
<comment type="subcellular location">
    <subcellularLocation>
        <location evidence="4">Periplasm</location>
    </subcellularLocation>
</comment>
<keyword evidence="3 4" id="KW-0574">Periplasm</keyword>
<dbReference type="GO" id="GO:0001530">
    <property type="term" value="F:lipopolysaccharide binding"/>
    <property type="evidence" value="ECO:0007669"/>
    <property type="project" value="InterPro"/>
</dbReference>
<keyword evidence="7" id="KW-1185">Reference proteome</keyword>
<dbReference type="InterPro" id="IPR005653">
    <property type="entry name" value="OstA-like_N"/>
</dbReference>
<comment type="function">
    <text evidence="4">Involved in the assembly of lipopolysaccharide (LPS). Required for the translocation of LPS from the inner membrane to the outer membrane. May form a bridge between the inner membrane and the outer membrane, via interactions with LptC and LptD, thereby facilitating LPS transfer across the periplasm.</text>
</comment>
<comment type="subunit">
    <text evidence="4">Component of the lipopolysaccharide transport and assembly complex.</text>
</comment>
<feature type="chain" id="PRO_5021057072" description="Lipopolysaccharide export system protein LptA" evidence="4">
    <location>
        <begin position="28"/>
        <end position="170"/>
    </location>
</feature>
<reference evidence="7" key="1">
    <citation type="journal article" date="2019" name="J. Bacteriol.">
        <title>A Mutagenic Screen Identifies a TonB-Dependent Receptor Required for the Lanthanide Metal Switch in the Type I Methanotroph 'Methylotuvimicrobium buryatense' 5GB1C.</title>
        <authorList>
            <person name="Groom J.D."/>
            <person name="Ford S.M."/>
            <person name="Pesesky M.W."/>
            <person name="Lidstrom M.E."/>
        </authorList>
    </citation>
    <scope>NUCLEOTIDE SEQUENCE [LARGE SCALE GENOMIC DNA]</scope>
    <source>
        <strain evidence="7">5GB1C</strain>
    </source>
</reference>
<dbReference type="RefSeq" id="WP_017840889.1">
    <property type="nucleotide sequence ID" value="NZ_CP035467.1"/>
</dbReference>
<evidence type="ECO:0000256" key="2">
    <source>
        <dbReference type="ARBA" id="ARBA00022729"/>
    </source>
</evidence>
<dbReference type="Gene3D" id="2.60.450.10">
    <property type="entry name" value="Lipopolysaccharide (LPS) transport protein A like domain"/>
    <property type="match status" value="1"/>
</dbReference>
<dbReference type="OrthoDB" id="9795964at2"/>
<dbReference type="EMBL" id="CP035467">
    <property type="protein sequence ID" value="QCW81364.1"/>
    <property type="molecule type" value="Genomic_DNA"/>
</dbReference>
<dbReference type="PANTHER" id="PTHR36504:SF1">
    <property type="entry name" value="LIPOPOLYSACCHARIDE EXPORT SYSTEM PROTEIN LPTA"/>
    <property type="match status" value="1"/>
</dbReference>
<dbReference type="KEGG" id="mbur:EQU24_03180"/>
<evidence type="ECO:0000259" key="5">
    <source>
        <dbReference type="Pfam" id="PF03968"/>
    </source>
</evidence>
<dbReference type="GO" id="GO:0017089">
    <property type="term" value="F:glycolipid transfer activity"/>
    <property type="evidence" value="ECO:0007669"/>
    <property type="project" value="TreeGrafter"/>
</dbReference>
<evidence type="ECO:0000313" key="6">
    <source>
        <dbReference type="EMBL" id="QCW81364.1"/>
    </source>
</evidence>
<accession>A0A4P9UJP9</accession>
<dbReference type="GO" id="GO:0015920">
    <property type="term" value="P:lipopolysaccharide transport"/>
    <property type="evidence" value="ECO:0007669"/>
    <property type="project" value="UniProtKB-UniRule"/>
</dbReference>
<keyword evidence="1 4" id="KW-0813">Transport</keyword>
<evidence type="ECO:0000256" key="3">
    <source>
        <dbReference type="ARBA" id="ARBA00022764"/>
    </source>
</evidence>
<dbReference type="NCBIfam" id="TIGR03002">
    <property type="entry name" value="outer_YhbN_LptA"/>
    <property type="match status" value="1"/>
</dbReference>
<dbReference type="Pfam" id="PF03968">
    <property type="entry name" value="LptD_N"/>
    <property type="match status" value="1"/>
</dbReference>
<feature type="signal peptide" evidence="4">
    <location>
        <begin position="1"/>
        <end position="27"/>
    </location>
</feature>
<dbReference type="GO" id="GO:0030288">
    <property type="term" value="C:outer membrane-bounded periplasmic space"/>
    <property type="evidence" value="ECO:0007669"/>
    <property type="project" value="TreeGrafter"/>
</dbReference>
<dbReference type="PANTHER" id="PTHR36504">
    <property type="entry name" value="LIPOPOLYSACCHARIDE EXPORT SYSTEM PROTEIN LPTA"/>
    <property type="match status" value="1"/>
</dbReference>
<feature type="domain" description="Organic solvent tolerance-like N-terminal" evidence="5">
    <location>
        <begin position="37"/>
        <end position="144"/>
    </location>
</feature>
<name>A0A4P9UJP9_METBY</name>
<comment type="similarity">
    <text evidence="4">Belongs to the LptA family.</text>
</comment>
<protein>
    <recommendedName>
        <fullName evidence="4">Lipopolysaccharide export system protein LptA</fullName>
    </recommendedName>
</protein>
<evidence type="ECO:0000313" key="7">
    <source>
        <dbReference type="Proteomes" id="UP000305881"/>
    </source>
</evidence>
<dbReference type="STRING" id="675511.GCA_000341735_02371"/>
<proteinExistence type="inferred from homology"/>
<dbReference type="Proteomes" id="UP000305881">
    <property type="component" value="Chromosome"/>
</dbReference>
<keyword evidence="2 4" id="KW-0732">Signal</keyword>
<dbReference type="GO" id="GO:0043165">
    <property type="term" value="P:Gram-negative-bacterium-type cell outer membrane assembly"/>
    <property type="evidence" value="ECO:0007669"/>
    <property type="project" value="UniProtKB-UniRule"/>
</dbReference>
<dbReference type="GO" id="GO:0009279">
    <property type="term" value="C:cell outer membrane"/>
    <property type="evidence" value="ECO:0007669"/>
    <property type="project" value="TreeGrafter"/>
</dbReference>